<dbReference type="CDD" id="cd16936">
    <property type="entry name" value="HATPase_RsbW-like"/>
    <property type="match status" value="1"/>
</dbReference>
<keyword evidence="4" id="KW-1185">Reference proteome</keyword>
<dbReference type="PANTHER" id="PTHR35526">
    <property type="entry name" value="ANTI-SIGMA-F FACTOR RSBW-RELATED"/>
    <property type="match status" value="1"/>
</dbReference>
<evidence type="ECO:0000256" key="1">
    <source>
        <dbReference type="ARBA" id="ARBA00022527"/>
    </source>
</evidence>
<dbReference type="SUPFAM" id="SSF55874">
    <property type="entry name" value="ATPase domain of HSP90 chaperone/DNA topoisomerase II/histidine kinase"/>
    <property type="match status" value="1"/>
</dbReference>
<keyword evidence="3" id="KW-0547">Nucleotide-binding</keyword>
<dbReference type="Gene3D" id="3.30.565.10">
    <property type="entry name" value="Histidine kinase-like ATPase, C-terminal domain"/>
    <property type="match status" value="1"/>
</dbReference>
<keyword evidence="1" id="KW-0723">Serine/threonine-protein kinase</keyword>
<reference evidence="3 4" key="1">
    <citation type="submission" date="2021-07" db="EMBL/GenBank/DDBJ databases">
        <title>Actinomadura sp. PM05-2 isolated from lichen.</title>
        <authorList>
            <person name="Somphong A."/>
            <person name="Phongsopitanun W."/>
            <person name="Tanasupawat S."/>
            <person name="Peongsungnone V."/>
        </authorList>
    </citation>
    <scope>NUCLEOTIDE SEQUENCE [LARGE SCALE GENOMIC DNA]</scope>
    <source>
        <strain evidence="3 4">PM05-2</strain>
    </source>
</reference>
<sequence>MPEPYRAVLKAHPESIGQARSCIAAAFAQWELDDYIARLVVSELATNAITHACGDSIVVRVERNGDGSVTVEAWDNEPGSAPLLRSPNLEASSGRGLRLIENLVREWGWRPLPNKAGKVVYAVLEASE</sequence>
<dbReference type="EMBL" id="JAIBOA010000032">
    <property type="protein sequence ID" value="MBW8487299.1"/>
    <property type="molecule type" value="Genomic_DNA"/>
</dbReference>
<evidence type="ECO:0000259" key="2">
    <source>
        <dbReference type="Pfam" id="PF13581"/>
    </source>
</evidence>
<dbReference type="RefSeq" id="WP_220170532.1">
    <property type="nucleotide sequence ID" value="NZ_JAIBOA010000032.1"/>
</dbReference>
<keyword evidence="1" id="KW-0808">Transferase</keyword>
<protein>
    <submittedName>
        <fullName evidence="3">ATP-binding protein</fullName>
    </submittedName>
</protein>
<dbReference type="GO" id="GO:0005524">
    <property type="term" value="F:ATP binding"/>
    <property type="evidence" value="ECO:0007669"/>
    <property type="project" value="UniProtKB-KW"/>
</dbReference>
<dbReference type="Pfam" id="PF13581">
    <property type="entry name" value="HATPase_c_2"/>
    <property type="match status" value="1"/>
</dbReference>
<gene>
    <name evidence="3" type="ORF">K1Y72_33445</name>
</gene>
<proteinExistence type="predicted"/>
<organism evidence="3 4">
    <name type="scientific">Actinomadura parmotrematis</name>
    <dbReference type="NCBI Taxonomy" id="2864039"/>
    <lineage>
        <taxon>Bacteria</taxon>
        <taxon>Bacillati</taxon>
        <taxon>Actinomycetota</taxon>
        <taxon>Actinomycetes</taxon>
        <taxon>Streptosporangiales</taxon>
        <taxon>Thermomonosporaceae</taxon>
        <taxon>Actinomadura</taxon>
    </lineage>
</organism>
<name>A0ABS7G5Z1_9ACTN</name>
<dbReference type="InterPro" id="IPR050267">
    <property type="entry name" value="Anti-sigma-factor_SerPK"/>
</dbReference>
<dbReference type="Proteomes" id="UP000774570">
    <property type="component" value="Unassembled WGS sequence"/>
</dbReference>
<feature type="domain" description="Histidine kinase/HSP90-like ATPase" evidence="2">
    <location>
        <begin position="10"/>
        <end position="121"/>
    </location>
</feature>
<accession>A0ABS7G5Z1</accession>
<keyword evidence="1" id="KW-0418">Kinase</keyword>
<evidence type="ECO:0000313" key="4">
    <source>
        <dbReference type="Proteomes" id="UP000774570"/>
    </source>
</evidence>
<dbReference type="InterPro" id="IPR036890">
    <property type="entry name" value="HATPase_C_sf"/>
</dbReference>
<dbReference type="PANTHER" id="PTHR35526:SF3">
    <property type="entry name" value="ANTI-SIGMA-F FACTOR RSBW"/>
    <property type="match status" value="1"/>
</dbReference>
<dbReference type="InterPro" id="IPR003594">
    <property type="entry name" value="HATPase_dom"/>
</dbReference>
<evidence type="ECO:0000313" key="3">
    <source>
        <dbReference type="EMBL" id="MBW8487299.1"/>
    </source>
</evidence>
<comment type="caution">
    <text evidence="3">The sequence shown here is derived from an EMBL/GenBank/DDBJ whole genome shotgun (WGS) entry which is preliminary data.</text>
</comment>
<keyword evidence="3" id="KW-0067">ATP-binding</keyword>